<name>A0A8H7ZVG6_9FUNG</name>
<feature type="non-terminal residue" evidence="2">
    <location>
        <position position="1"/>
    </location>
</feature>
<dbReference type="EMBL" id="JAEFCI010005502">
    <property type="protein sequence ID" value="KAG5460256.1"/>
    <property type="molecule type" value="Genomic_DNA"/>
</dbReference>
<organism evidence="2 3">
    <name type="scientific">Olpidium bornovanus</name>
    <dbReference type="NCBI Taxonomy" id="278681"/>
    <lineage>
        <taxon>Eukaryota</taxon>
        <taxon>Fungi</taxon>
        <taxon>Fungi incertae sedis</taxon>
        <taxon>Olpidiomycota</taxon>
        <taxon>Olpidiomycotina</taxon>
        <taxon>Olpidiomycetes</taxon>
        <taxon>Olpidiales</taxon>
        <taxon>Olpidiaceae</taxon>
        <taxon>Olpidium</taxon>
    </lineage>
</organism>
<dbReference type="AlphaFoldDB" id="A0A8H7ZVG6"/>
<protein>
    <submittedName>
        <fullName evidence="2">Uncharacterized protein</fullName>
    </submittedName>
</protein>
<gene>
    <name evidence="2" type="ORF">BJ554DRAFT_7715</name>
</gene>
<comment type="caution">
    <text evidence="2">The sequence shown here is derived from an EMBL/GenBank/DDBJ whole genome shotgun (WGS) entry which is preliminary data.</text>
</comment>
<evidence type="ECO:0000256" key="1">
    <source>
        <dbReference type="SAM" id="MobiDB-lite"/>
    </source>
</evidence>
<feature type="region of interest" description="Disordered" evidence="1">
    <location>
        <begin position="147"/>
        <end position="186"/>
    </location>
</feature>
<evidence type="ECO:0000313" key="2">
    <source>
        <dbReference type="EMBL" id="KAG5460256.1"/>
    </source>
</evidence>
<dbReference type="Proteomes" id="UP000673691">
    <property type="component" value="Unassembled WGS sequence"/>
</dbReference>
<sequence>RAATPTAAGTATPGPPGFAAAAAAAAVAATAATDLHREALAVLLRLLLGEGNGRLPPTVFLQKPPVLHRVRGADAVRRLVLEQPAQQVEPPRVEGREVGGEVLGLVLGEILLVAGQLRNALPDRLVGRAQEAEDLEQLVVVVRPGEERPAGDHLGQDAPAGPHVDVGGVGDGTEEHVGSAVPQGDHLVREGVDGYSERPGQAEIRELKLALGRDK</sequence>
<evidence type="ECO:0000313" key="3">
    <source>
        <dbReference type="Proteomes" id="UP000673691"/>
    </source>
</evidence>
<reference evidence="2 3" key="1">
    <citation type="journal article" name="Sci. Rep.">
        <title>Genome-scale phylogenetic analyses confirm Olpidium as the closest living zoosporic fungus to the non-flagellated, terrestrial fungi.</title>
        <authorList>
            <person name="Chang Y."/>
            <person name="Rochon D."/>
            <person name="Sekimoto S."/>
            <person name="Wang Y."/>
            <person name="Chovatia M."/>
            <person name="Sandor L."/>
            <person name="Salamov A."/>
            <person name="Grigoriev I.V."/>
            <person name="Stajich J.E."/>
            <person name="Spatafora J.W."/>
        </authorList>
    </citation>
    <scope>NUCLEOTIDE SEQUENCE [LARGE SCALE GENOMIC DNA]</scope>
    <source>
        <strain evidence="2">S191</strain>
    </source>
</reference>
<keyword evidence="3" id="KW-1185">Reference proteome</keyword>
<proteinExistence type="predicted"/>
<accession>A0A8H7ZVG6</accession>